<dbReference type="PANTHER" id="PTHR24291">
    <property type="entry name" value="CYTOCHROME P450 FAMILY 4"/>
    <property type="match status" value="1"/>
</dbReference>
<name>A0A9W5PXN1_BACCE</name>
<organism evidence="17 18">
    <name type="scientific">Bacillus cereus VD196</name>
    <dbReference type="NCBI Taxonomy" id="1053243"/>
    <lineage>
        <taxon>Bacteria</taxon>
        <taxon>Bacillati</taxon>
        <taxon>Bacillota</taxon>
        <taxon>Bacilli</taxon>
        <taxon>Bacillales</taxon>
        <taxon>Bacillaceae</taxon>
        <taxon>Bacillus</taxon>
        <taxon>Bacillus cereus group</taxon>
    </lineage>
</organism>
<keyword evidence="13 15" id="KW-0408">Iron</keyword>
<keyword evidence="8" id="KW-0288">FMN</keyword>
<evidence type="ECO:0000256" key="5">
    <source>
        <dbReference type="ARBA" id="ARBA00022448"/>
    </source>
</evidence>
<keyword evidence="5" id="KW-0813">Transport</keyword>
<dbReference type="Pfam" id="PF00667">
    <property type="entry name" value="FAD_binding_1"/>
    <property type="match status" value="1"/>
</dbReference>
<dbReference type="InterPro" id="IPR023173">
    <property type="entry name" value="NADPH_Cyt_P450_Rdtase_alpha"/>
</dbReference>
<dbReference type="SUPFAM" id="SSF63380">
    <property type="entry name" value="Riboflavin synthase domain-like"/>
    <property type="match status" value="1"/>
</dbReference>
<dbReference type="PROSITE" id="PS50902">
    <property type="entry name" value="FLAVODOXIN_LIKE"/>
    <property type="match status" value="1"/>
</dbReference>
<evidence type="ECO:0000256" key="7">
    <source>
        <dbReference type="ARBA" id="ARBA00022630"/>
    </source>
</evidence>
<evidence type="ECO:0000256" key="11">
    <source>
        <dbReference type="ARBA" id="ARBA00022857"/>
    </source>
</evidence>
<dbReference type="CDD" id="cd11068">
    <property type="entry name" value="CYP120A1"/>
    <property type="match status" value="1"/>
</dbReference>
<keyword evidence="6 15" id="KW-0349">Heme</keyword>
<dbReference type="InterPro" id="IPR003097">
    <property type="entry name" value="CysJ-like_FAD-binding"/>
</dbReference>
<comment type="cofactor">
    <cofactor evidence="1">
        <name>FMN</name>
        <dbReference type="ChEBI" id="CHEBI:58210"/>
    </cofactor>
</comment>
<keyword evidence="9 15" id="KW-0479">Metal-binding</keyword>
<dbReference type="InterPro" id="IPR036396">
    <property type="entry name" value="Cyt_P450_sf"/>
</dbReference>
<dbReference type="Gene3D" id="1.20.990.10">
    <property type="entry name" value="NADPH-cytochrome p450 Reductase, Chain A, domain 3"/>
    <property type="match status" value="1"/>
</dbReference>
<dbReference type="InterPro" id="IPR001128">
    <property type="entry name" value="Cyt_P450"/>
</dbReference>
<evidence type="ECO:0000313" key="17">
    <source>
        <dbReference type="EMBL" id="EOO57801.1"/>
    </source>
</evidence>
<dbReference type="Gene3D" id="1.10.630.10">
    <property type="entry name" value="Cytochrome P450"/>
    <property type="match status" value="1"/>
</dbReference>
<evidence type="ECO:0000256" key="2">
    <source>
        <dbReference type="ARBA" id="ARBA00001974"/>
    </source>
</evidence>
<dbReference type="Gene3D" id="3.40.50.360">
    <property type="match status" value="1"/>
</dbReference>
<keyword evidence="14" id="KW-0503">Monooxygenase</keyword>
<dbReference type="GO" id="GO:0016705">
    <property type="term" value="F:oxidoreductase activity, acting on paired donors, with incorporation or reduction of molecular oxygen"/>
    <property type="evidence" value="ECO:0007669"/>
    <property type="project" value="InterPro"/>
</dbReference>
<dbReference type="InterPro" id="IPR029039">
    <property type="entry name" value="Flavoprotein-like_sf"/>
</dbReference>
<dbReference type="InterPro" id="IPR017972">
    <property type="entry name" value="Cyt_P450_CS"/>
</dbReference>
<evidence type="ECO:0000256" key="12">
    <source>
        <dbReference type="ARBA" id="ARBA00023002"/>
    </source>
</evidence>
<dbReference type="SUPFAM" id="SSF52218">
    <property type="entry name" value="Flavoproteins"/>
    <property type="match status" value="1"/>
</dbReference>
<dbReference type="FunFam" id="1.10.630.10:FF:000040">
    <property type="entry name" value="Bifunctional cytochrome P450/NADPH--P450 reductase"/>
    <property type="match status" value="1"/>
</dbReference>
<dbReference type="InterPro" id="IPR050196">
    <property type="entry name" value="Cytochrome_P450_Monoox"/>
</dbReference>
<keyword evidence="7" id="KW-0285">Flavoprotein</keyword>
<dbReference type="InterPro" id="IPR017938">
    <property type="entry name" value="Riboflavin_synthase-like_b-brl"/>
</dbReference>
<evidence type="ECO:0000313" key="18">
    <source>
        <dbReference type="Proteomes" id="UP000014023"/>
    </source>
</evidence>
<dbReference type="PRINTS" id="PR00385">
    <property type="entry name" value="P450"/>
</dbReference>
<evidence type="ECO:0000256" key="10">
    <source>
        <dbReference type="ARBA" id="ARBA00022827"/>
    </source>
</evidence>
<dbReference type="EMBL" id="AHFL01000089">
    <property type="protein sequence ID" value="EOO57801.1"/>
    <property type="molecule type" value="Genomic_DNA"/>
</dbReference>
<proteinExistence type="inferred from homology"/>
<dbReference type="Pfam" id="PF00258">
    <property type="entry name" value="Flavodoxin_1"/>
    <property type="match status" value="1"/>
</dbReference>
<keyword evidence="12" id="KW-0560">Oxidoreductase</keyword>
<evidence type="ECO:0000256" key="14">
    <source>
        <dbReference type="ARBA" id="ARBA00023033"/>
    </source>
</evidence>
<gene>
    <name evidence="17" type="ORF">IKE_06289</name>
</gene>
<comment type="caution">
    <text evidence="17">The sequence shown here is derived from an EMBL/GenBank/DDBJ whole genome shotgun (WGS) entry which is preliminary data.</text>
</comment>
<dbReference type="GO" id="GO:0016651">
    <property type="term" value="F:oxidoreductase activity, acting on NAD(P)H"/>
    <property type="evidence" value="ECO:0007669"/>
    <property type="project" value="UniProtKB-ARBA"/>
</dbReference>
<dbReference type="Pfam" id="PF00067">
    <property type="entry name" value="p450"/>
    <property type="match status" value="1"/>
</dbReference>
<evidence type="ECO:0000256" key="8">
    <source>
        <dbReference type="ARBA" id="ARBA00022643"/>
    </source>
</evidence>
<dbReference type="PRINTS" id="PR00463">
    <property type="entry name" value="EP450I"/>
</dbReference>
<sequence length="841" mass="96415">MRKFMPIPQPKTFGPLGNLPLINKNSPTLSMAKIFDEYGPIFRFEAFGNSRIMICDPELVADICDESRFDKSIGHLQNVRTFSKDGLFTAQTEEPNWQKAHHLLLPSFSQQAMKGYHSMMVDIAMQLVQKWARLNPDENIDVCDDMTRLTLDTIGLCGFNYRFNSYYRETPTPFIVSMIRALDEAMHTGIRLPIQNQLMVLTKRQFKRDIQVMYSLVDKIIMERKSRGDQGENDLLARMLSAKDPDTGEQLDDANIRYQIITFLIAGHETTSGLLSFAIYYLLKQPEVLKKAYEEVDHVITGSVPTYQQVLQLKYIRMIINESLRLWPTAPVFALYAKKDTTIGGKYKIKKGEAVTVIIPKLHRDKKVWGQDAEQFRPERFEDSSKVPNYAYKPFGNGKRACIGMQFALHEATLVLGMILQHFKLIDYMNYQLKVTQTMTLKPEDFKIRVQLRDKKITSTFNNKSEKENTSISKQNNKAPNASIIGAKYKTLLVLYGSNMGTAEHIAKEIVDFARLQGIQSELSALNDWSSNLPQKEGAVLIITSSYNGKPPKNARKFVHWLEHAETGELKGVHFSVLGCGDRNWNTTYQEVPRFIDKLLVQKGATRFSQRGEADVSGDFDKQLEEWKFQMWKDARKIFDLRLNENTEKEQNTLNIQFVNNLVETPLTKSSEVLHVSFIENCESQQSNSEQSKRHIEIQLSKGVTYKEGDSLGVFPRNSKENVDRILKRFGLNGKDQVILTTSGGPAFHLPLERPVSLFDLLSHCIEIQDAATLTQIREVAAFTVCPPHKCELEVLLEQKIYEEQILKKRITMLDLIEKYEACEMPFERFLELLPPLKPGF</sequence>
<evidence type="ECO:0000256" key="1">
    <source>
        <dbReference type="ARBA" id="ARBA00001917"/>
    </source>
</evidence>
<dbReference type="SUPFAM" id="SSF48264">
    <property type="entry name" value="Cytochrome P450"/>
    <property type="match status" value="1"/>
</dbReference>
<comment type="similarity">
    <text evidence="3">In the N-terminal section; belongs to the cytochrome P450 family.</text>
</comment>
<comment type="cofactor">
    <cofactor evidence="15">
        <name>heme</name>
        <dbReference type="ChEBI" id="CHEBI:30413"/>
    </cofactor>
</comment>
<keyword evidence="11" id="KW-0521">NADP</keyword>
<evidence type="ECO:0000256" key="4">
    <source>
        <dbReference type="ARBA" id="ARBA00010617"/>
    </source>
</evidence>
<evidence type="ECO:0000256" key="3">
    <source>
        <dbReference type="ARBA" id="ARBA00010018"/>
    </source>
</evidence>
<dbReference type="Gene3D" id="2.40.30.10">
    <property type="entry name" value="Translation factors"/>
    <property type="match status" value="1"/>
</dbReference>
<dbReference type="Proteomes" id="UP000014023">
    <property type="component" value="Unassembled WGS sequence"/>
</dbReference>
<dbReference type="InterPro" id="IPR002401">
    <property type="entry name" value="Cyt_P450_E_grp-I"/>
</dbReference>
<dbReference type="PROSITE" id="PS00086">
    <property type="entry name" value="CYTOCHROME_P450"/>
    <property type="match status" value="1"/>
</dbReference>
<reference evidence="17 18" key="1">
    <citation type="submission" date="2012-12" db="EMBL/GenBank/DDBJ databases">
        <title>The Genome Sequence of Bacillus cereus VD196.</title>
        <authorList>
            <consortium name="The Broad Institute Genome Sequencing Platform"/>
            <consortium name="The Broad Institute Genome Sequencing Center for Infectious Disease"/>
            <person name="Feldgarden M."/>
            <person name="Van der Auwera G.A."/>
            <person name="Mahillon J."/>
            <person name="Duprez V."/>
            <person name="Timmery S."/>
            <person name="Mattelet C."/>
            <person name="Dierick K."/>
            <person name="Sun M."/>
            <person name="Yu Z."/>
            <person name="Zhu L."/>
            <person name="Hu X."/>
            <person name="Shank E.B."/>
            <person name="Swiecicka I."/>
            <person name="Hansen B.M."/>
            <person name="Andrup L."/>
            <person name="Walker B."/>
            <person name="Young S.K."/>
            <person name="Zeng Q."/>
            <person name="Gargeya S."/>
            <person name="Fitzgerald M."/>
            <person name="Haas B."/>
            <person name="Abouelleil A."/>
            <person name="Alvarado L."/>
            <person name="Arachchi H.M."/>
            <person name="Berlin A.M."/>
            <person name="Chapman S.B."/>
            <person name="Dewar J."/>
            <person name="Goldberg J."/>
            <person name="Griggs A."/>
            <person name="Gujja S."/>
            <person name="Hansen M."/>
            <person name="Howarth C."/>
            <person name="Imamovic A."/>
            <person name="Larimer J."/>
            <person name="McCowan C."/>
            <person name="Murphy C."/>
            <person name="Neiman D."/>
            <person name="Pearson M."/>
            <person name="Priest M."/>
            <person name="Roberts A."/>
            <person name="Saif S."/>
            <person name="Shea T."/>
            <person name="Sisk P."/>
            <person name="Sykes S."/>
            <person name="Wortman J."/>
            <person name="Nusbaum C."/>
            <person name="Birren B."/>
        </authorList>
    </citation>
    <scope>NUCLEOTIDE SEQUENCE [LARGE SCALE GENOMIC DNA]</scope>
    <source>
        <strain evidence="17 18">VD196</strain>
    </source>
</reference>
<comment type="similarity">
    <text evidence="4">Belongs to the cytochrome P450 family.</text>
</comment>
<evidence type="ECO:0000256" key="13">
    <source>
        <dbReference type="ARBA" id="ARBA00023004"/>
    </source>
</evidence>
<dbReference type="GO" id="GO:0020037">
    <property type="term" value="F:heme binding"/>
    <property type="evidence" value="ECO:0007669"/>
    <property type="project" value="InterPro"/>
</dbReference>
<dbReference type="PANTHER" id="PTHR24291:SF50">
    <property type="entry name" value="BIFUNCTIONAL ALBAFLAVENONE MONOOXYGENASE_TERPENE SYNTHASE"/>
    <property type="match status" value="1"/>
</dbReference>
<comment type="cofactor">
    <cofactor evidence="2">
        <name>FAD</name>
        <dbReference type="ChEBI" id="CHEBI:57692"/>
    </cofactor>
</comment>
<dbReference type="GO" id="GO:0005506">
    <property type="term" value="F:iron ion binding"/>
    <property type="evidence" value="ECO:0007669"/>
    <property type="project" value="InterPro"/>
</dbReference>
<feature type="binding site" description="axial binding residue" evidence="15">
    <location>
        <position position="402"/>
    </location>
    <ligand>
        <name>heme</name>
        <dbReference type="ChEBI" id="CHEBI:30413"/>
    </ligand>
    <ligandPart>
        <name>Fe</name>
        <dbReference type="ChEBI" id="CHEBI:18248"/>
    </ligandPart>
</feature>
<dbReference type="InterPro" id="IPR008254">
    <property type="entry name" value="Flavodoxin/NO_synth"/>
</dbReference>
<dbReference type="GO" id="GO:0004497">
    <property type="term" value="F:monooxygenase activity"/>
    <property type="evidence" value="ECO:0007669"/>
    <property type="project" value="UniProtKB-KW"/>
</dbReference>
<feature type="domain" description="Flavodoxin-like" evidence="16">
    <location>
        <begin position="492"/>
        <end position="632"/>
    </location>
</feature>
<evidence type="ECO:0000256" key="6">
    <source>
        <dbReference type="ARBA" id="ARBA00022617"/>
    </source>
</evidence>
<accession>A0A9W5PXN1</accession>
<protein>
    <submittedName>
        <fullName evidence="17">NADPH-cytochrome P450 reductase</fullName>
    </submittedName>
</protein>
<keyword evidence="10" id="KW-0274">FAD</keyword>
<dbReference type="GO" id="GO:0010181">
    <property type="term" value="F:FMN binding"/>
    <property type="evidence" value="ECO:0007669"/>
    <property type="project" value="InterPro"/>
</dbReference>
<evidence type="ECO:0000259" key="16">
    <source>
        <dbReference type="PROSITE" id="PS50902"/>
    </source>
</evidence>
<dbReference type="AlphaFoldDB" id="A0A9W5PXN1"/>
<evidence type="ECO:0000256" key="15">
    <source>
        <dbReference type="PIRSR" id="PIRSR602401-1"/>
    </source>
</evidence>
<evidence type="ECO:0000256" key="9">
    <source>
        <dbReference type="ARBA" id="ARBA00022723"/>
    </source>
</evidence>